<comment type="similarity">
    <text evidence="1">Belongs to the protein-tyrosine phosphatase family. Non-receptor class dual specificity subfamily.</text>
</comment>
<gene>
    <name evidence="8" type="ORF">EVJ58_g9544</name>
</gene>
<dbReference type="InterPro" id="IPR029021">
    <property type="entry name" value="Prot-tyrosine_phosphatase-like"/>
</dbReference>
<evidence type="ECO:0000259" key="6">
    <source>
        <dbReference type="PROSITE" id="PS50054"/>
    </source>
</evidence>
<dbReference type="InterPro" id="IPR000340">
    <property type="entry name" value="Dual-sp_phosphatase_cat-dom"/>
</dbReference>
<reference evidence="8 9" key="1">
    <citation type="submission" date="2019-01" db="EMBL/GenBank/DDBJ databases">
        <title>Genome sequencing of the rare red list fungi Fomitopsis rosea.</title>
        <authorList>
            <person name="Buettner E."/>
            <person name="Kellner H."/>
        </authorList>
    </citation>
    <scope>NUCLEOTIDE SEQUENCE [LARGE SCALE GENOMIC DNA]</scope>
    <source>
        <strain evidence="8 9">DSM 105464</strain>
    </source>
</reference>
<dbReference type="PROSITE" id="PS50054">
    <property type="entry name" value="TYR_PHOSPHATASE_DUAL"/>
    <property type="match status" value="1"/>
</dbReference>
<keyword evidence="3" id="KW-0378">Hydrolase</keyword>
<evidence type="ECO:0000256" key="4">
    <source>
        <dbReference type="ARBA" id="ARBA00022912"/>
    </source>
</evidence>
<evidence type="ECO:0000256" key="3">
    <source>
        <dbReference type="ARBA" id="ARBA00022801"/>
    </source>
</evidence>
<dbReference type="SUPFAM" id="SSF52799">
    <property type="entry name" value="(Phosphotyrosine protein) phosphatases II"/>
    <property type="match status" value="1"/>
</dbReference>
<dbReference type="PROSITE" id="PS00383">
    <property type="entry name" value="TYR_PHOSPHATASE_1"/>
    <property type="match status" value="1"/>
</dbReference>
<evidence type="ECO:0000256" key="5">
    <source>
        <dbReference type="SAM" id="Coils"/>
    </source>
</evidence>
<dbReference type="GO" id="GO:0005634">
    <property type="term" value="C:nucleus"/>
    <property type="evidence" value="ECO:0007669"/>
    <property type="project" value="TreeGrafter"/>
</dbReference>
<dbReference type="Proteomes" id="UP000298390">
    <property type="component" value="Unassembled WGS sequence"/>
</dbReference>
<dbReference type="STRING" id="34475.A0A4Y9XVT5"/>
<evidence type="ECO:0000256" key="1">
    <source>
        <dbReference type="ARBA" id="ARBA00008601"/>
    </source>
</evidence>
<feature type="domain" description="Tyrosine-protein phosphatase" evidence="6">
    <location>
        <begin position="249"/>
        <end position="388"/>
    </location>
</feature>
<dbReference type="Gene3D" id="3.90.190.10">
    <property type="entry name" value="Protein tyrosine phosphatase superfamily"/>
    <property type="match status" value="1"/>
</dbReference>
<dbReference type="PANTHER" id="PTHR45848">
    <property type="entry name" value="DUAL SPECIFICITY PROTEIN PHOSPHATASE 12 FAMILY MEMBER"/>
    <property type="match status" value="1"/>
</dbReference>
<evidence type="ECO:0000259" key="7">
    <source>
        <dbReference type="PROSITE" id="PS50056"/>
    </source>
</evidence>
<dbReference type="PANTHER" id="PTHR45848:SF4">
    <property type="entry name" value="DUAL SPECIFICITY PROTEIN PHOSPHATASE 12"/>
    <property type="match status" value="1"/>
</dbReference>
<dbReference type="InterPro" id="IPR000387">
    <property type="entry name" value="Tyr_Pase_dom"/>
</dbReference>
<dbReference type="InterPro" id="IPR016130">
    <property type="entry name" value="Tyr_Pase_AS"/>
</dbReference>
<sequence>MNLEPVNMPLPPGQPSPRAVSVAIQRAADDFVLLIESERVKAREPLERQLAKLENEHAQFRENATATMNAAVAHATLAEQQRRMAVAALRAESAKTKDAQSALTGSQEDEVKRVQDALVAKEKEVEVLRQAFSERDQEIAWLRQQLLISRQGTDGNGNGRQEPARDAEAQVRSVREMLKERDELLANKNAQIDALNAHVAELEGRIVELRRGSTLSLGASTRDEDTLMEEASMAEFLNIDQCDQKMSMNPMNEVVPGLWIGDLASALNSEKLREHNIHSVLTAMRGRVRINETCNKLQINLDDTEDADVLSHLVAAIQFIEAELEKGRGVLVHCQAGLSRSATIVAAYLMYVQHIDYEAALDLIRGDHRRPNDGFLRQLAVFQEASYRVSRRDKATRMYYLERVVEEVM</sequence>
<keyword evidence="4" id="KW-0904">Protein phosphatase</keyword>
<feature type="non-terminal residue" evidence="8">
    <location>
        <position position="409"/>
    </location>
</feature>
<keyword evidence="5" id="KW-0175">Coiled coil</keyword>
<dbReference type="SMART" id="SM00195">
    <property type="entry name" value="DSPc"/>
    <property type="match status" value="1"/>
</dbReference>
<evidence type="ECO:0000313" key="8">
    <source>
        <dbReference type="EMBL" id="TFY53261.1"/>
    </source>
</evidence>
<organism evidence="8 9">
    <name type="scientific">Rhodofomes roseus</name>
    <dbReference type="NCBI Taxonomy" id="34475"/>
    <lineage>
        <taxon>Eukaryota</taxon>
        <taxon>Fungi</taxon>
        <taxon>Dikarya</taxon>
        <taxon>Basidiomycota</taxon>
        <taxon>Agaricomycotina</taxon>
        <taxon>Agaricomycetes</taxon>
        <taxon>Polyporales</taxon>
        <taxon>Rhodofomes</taxon>
    </lineage>
</organism>
<dbReference type="AlphaFoldDB" id="A0A4Y9XVT5"/>
<evidence type="ECO:0000256" key="2">
    <source>
        <dbReference type="ARBA" id="ARBA00013064"/>
    </source>
</evidence>
<dbReference type="GO" id="GO:0008138">
    <property type="term" value="F:protein tyrosine/serine/threonine phosphatase activity"/>
    <property type="evidence" value="ECO:0007669"/>
    <property type="project" value="TreeGrafter"/>
</dbReference>
<dbReference type="CDD" id="cd14498">
    <property type="entry name" value="DSP"/>
    <property type="match status" value="1"/>
</dbReference>
<feature type="domain" description="Tyrosine specific protein phosphatases" evidence="7">
    <location>
        <begin position="311"/>
        <end position="365"/>
    </location>
</feature>
<accession>A0A4Y9XVT5</accession>
<dbReference type="GO" id="GO:0004725">
    <property type="term" value="F:protein tyrosine phosphatase activity"/>
    <property type="evidence" value="ECO:0007669"/>
    <property type="project" value="UniProtKB-EC"/>
</dbReference>
<protein>
    <recommendedName>
        <fullName evidence="2">protein-tyrosine-phosphatase</fullName>
        <ecNumber evidence="2">3.1.3.48</ecNumber>
    </recommendedName>
</protein>
<dbReference type="EMBL" id="SEKV01000848">
    <property type="protein sequence ID" value="TFY53261.1"/>
    <property type="molecule type" value="Genomic_DNA"/>
</dbReference>
<dbReference type="InterPro" id="IPR020422">
    <property type="entry name" value="TYR_PHOSPHATASE_DUAL_dom"/>
</dbReference>
<dbReference type="Pfam" id="PF00782">
    <property type="entry name" value="DSPc"/>
    <property type="match status" value="1"/>
</dbReference>
<proteinExistence type="inferred from homology"/>
<evidence type="ECO:0000313" key="9">
    <source>
        <dbReference type="Proteomes" id="UP000298390"/>
    </source>
</evidence>
<dbReference type="PROSITE" id="PS50056">
    <property type="entry name" value="TYR_PHOSPHATASE_2"/>
    <property type="match status" value="1"/>
</dbReference>
<feature type="coiled-coil region" evidence="5">
    <location>
        <begin position="43"/>
        <end position="70"/>
    </location>
</feature>
<comment type="caution">
    <text evidence="8">The sequence shown here is derived from an EMBL/GenBank/DDBJ whole genome shotgun (WGS) entry which is preliminary data.</text>
</comment>
<feature type="coiled-coil region" evidence="5">
    <location>
        <begin position="185"/>
        <end position="212"/>
    </location>
</feature>
<dbReference type="EC" id="3.1.3.48" evidence="2"/>
<name>A0A4Y9XVT5_9APHY</name>